<dbReference type="Proteomes" id="UP001151760">
    <property type="component" value="Unassembled WGS sequence"/>
</dbReference>
<comment type="caution">
    <text evidence="1">The sequence shown here is derived from an EMBL/GenBank/DDBJ whole genome shotgun (WGS) entry which is preliminary data.</text>
</comment>
<protein>
    <submittedName>
        <fullName evidence="1">RNA-directed DNA polymerase, eukaryota</fullName>
    </submittedName>
</protein>
<dbReference type="InterPro" id="IPR036691">
    <property type="entry name" value="Endo/exonu/phosph_ase_sf"/>
</dbReference>
<dbReference type="SUPFAM" id="SSF56219">
    <property type="entry name" value="DNase I-like"/>
    <property type="match status" value="1"/>
</dbReference>
<reference evidence="1" key="2">
    <citation type="submission" date="2022-01" db="EMBL/GenBank/DDBJ databases">
        <authorList>
            <person name="Yamashiro T."/>
            <person name="Shiraishi A."/>
            <person name="Satake H."/>
            <person name="Nakayama K."/>
        </authorList>
    </citation>
    <scope>NUCLEOTIDE SEQUENCE</scope>
</reference>
<evidence type="ECO:0000313" key="1">
    <source>
        <dbReference type="EMBL" id="GJT66081.1"/>
    </source>
</evidence>
<dbReference type="PANTHER" id="PTHR33710:SF64">
    <property type="entry name" value="ENDONUCLEASE_EXONUCLEASE_PHOSPHATASE DOMAIN-CONTAINING PROTEIN"/>
    <property type="match status" value="1"/>
</dbReference>
<evidence type="ECO:0000313" key="2">
    <source>
        <dbReference type="Proteomes" id="UP001151760"/>
    </source>
</evidence>
<dbReference type="Gene3D" id="3.60.10.10">
    <property type="entry name" value="Endonuclease/exonuclease/phosphatase"/>
    <property type="match status" value="1"/>
</dbReference>
<dbReference type="GO" id="GO:0003964">
    <property type="term" value="F:RNA-directed DNA polymerase activity"/>
    <property type="evidence" value="ECO:0007669"/>
    <property type="project" value="UniProtKB-KW"/>
</dbReference>
<keyword evidence="1" id="KW-0808">Transferase</keyword>
<dbReference type="PANTHER" id="PTHR33710">
    <property type="entry name" value="BNAC02G09200D PROTEIN"/>
    <property type="match status" value="1"/>
</dbReference>
<sequence>MKTSCRGKCPMQSVGEDDFLAVMGKWNGVEGVVGLLNIYGPRDKYQWARDFNEVRCIEDRLNSDLNYISARRYNDFIRLEQLVDIPIGGKWYTRISDDVMKFSKLDKFLVSKGFHDLWLELSVVALDRKLLDHCPIMLRDKVMNFGPKPFRVFNIWFKEKGAENVVIRGWNKPVATSIPDRIFRDKLKNVKELKKWSRENFGGFDREIENFKKEAKAEAGRLDEKFTEGEVWMAVKNCGSSKAQNPLVPTAAEGINVATEEAVSNGVLKGVSVGRDEVTVSHFQYVDDTVFFGEWSHRNGKNLMGSGVIEMAKACHVMFR</sequence>
<keyword evidence="1" id="KW-0695">RNA-directed DNA polymerase</keyword>
<name>A0ABQ5FRT8_9ASTR</name>
<dbReference type="EMBL" id="BQNB010017684">
    <property type="protein sequence ID" value="GJT66081.1"/>
    <property type="molecule type" value="Genomic_DNA"/>
</dbReference>
<keyword evidence="2" id="KW-1185">Reference proteome</keyword>
<proteinExistence type="predicted"/>
<accession>A0ABQ5FRT8</accession>
<gene>
    <name evidence="1" type="ORF">Tco_1017561</name>
</gene>
<organism evidence="1 2">
    <name type="scientific">Tanacetum coccineum</name>
    <dbReference type="NCBI Taxonomy" id="301880"/>
    <lineage>
        <taxon>Eukaryota</taxon>
        <taxon>Viridiplantae</taxon>
        <taxon>Streptophyta</taxon>
        <taxon>Embryophyta</taxon>
        <taxon>Tracheophyta</taxon>
        <taxon>Spermatophyta</taxon>
        <taxon>Magnoliopsida</taxon>
        <taxon>eudicotyledons</taxon>
        <taxon>Gunneridae</taxon>
        <taxon>Pentapetalae</taxon>
        <taxon>asterids</taxon>
        <taxon>campanulids</taxon>
        <taxon>Asterales</taxon>
        <taxon>Asteraceae</taxon>
        <taxon>Asteroideae</taxon>
        <taxon>Anthemideae</taxon>
        <taxon>Anthemidinae</taxon>
        <taxon>Tanacetum</taxon>
    </lineage>
</organism>
<reference evidence="1" key="1">
    <citation type="journal article" date="2022" name="Int. J. Mol. Sci.">
        <title>Draft Genome of Tanacetum Coccineum: Genomic Comparison of Closely Related Tanacetum-Family Plants.</title>
        <authorList>
            <person name="Yamashiro T."/>
            <person name="Shiraishi A."/>
            <person name="Nakayama K."/>
            <person name="Satake H."/>
        </authorList>
    </citation>
    <scope>NUCLEOTIDE SEQUENCE</scope>
</reference>
<keyword evidence="1" id="KW-0548">Nucleotidyltransferase</keyword>